<evidence type="ECO:0000256" key="7">
    <source>
        <dbReference type="SAM" id="Phobius"/>
    </source>
</evidence>
<dbReference type="AlphaFoldDB" id="W9W5L2"/>
<dbReference type="EMBL" id="AMGX01000027">
    <property type="protein sequence ID" value="EXJ63352.1"/>
    <property type="molecule type" value="Genomic_DNA"/>
</dbReference>
<feature type="transmembrane region" description="Helical" evidence="7">
    <location>
        <begin position="540"/>
        <end position="562"/>
    </location>
</feature>
<feature type="transmembrane region" description="Helical" evidence="7">
    <location>
        <begin position="285"/>
        <end position="304"/>
    </location>
</feature>
<feature type="transmembrane region" description="Helical" evidence="7">
    <location>
        <begin position="417"/>
        <end position="438"/>
    </location>
</feature>
<feature type="transmembrane region" description="Helical" evidence="7">
    <location>
        <begin position="325"/>
        <end position="349"/>
    </location>
</feature>
<feature type="transmembrane region" description="Helical" evidence="7">
    <location>
        <begin position="177"/>
        <end position="197"/>
    </location>
</feature>
<dbReference type="GO" id="GO:0022857">
    <property type="term" value="F:transmembrane transporter activity"/>
    <property type="evidence" value="ECO:0007669"/>
    <property type="project" value="InterPro"/>
</dbReference>
<dbReference type="RefSeq" id="XP_007750435.1">
    <property type="nucleotide sequence ID" value="XM_007752245.1"/>
</dbReference>
<dbReference type="GeneID" id="19196362"/>
<feature type="transmembrane region" description="Helical" evidence="7">
    <location>
        <begin position="55"/>
        <end position="74"/>
    </location>
</feature>
<feature type="transmembrane region" description="Helical" evidence="7">
    <location>
        <begin position="124"/>
        <end position="143"/>
    </location>
</feature>
<dbReference type="Pfam" id="PF06609">
    <property type="entry name" value="TRI12"/>
    <property type="match status" value="1"/>
</dbReference>
<reference evidence="9 10" key="1">
    <citation type="submission" date="2013-03" db="EMBL/GenBank/DDBJ databases">
        <title>The Genome Sequence of Cladophialophora psammophila CBS 110553.</title>
        <authorList>
            <consortium name="The Broad Institute Genomics Platform"/>
            <person name="Cuomo C."/>
            <person name="de Hoog S."/>
            <person name="Gorbushina A."/>
            <person name="Walker B."/>
            <person name="Young S.K."/>
            <person name="Zeng Q."/>
            <person name="Gargeya S."/>
            <person name="Fitzgerald M."/>
            <person name="Haas B."/>
            <person name="Abouelleil A."/>
            <person name="Allen A.W."/>
            <person name="Alvarado L."/>
            <person name="Arachchi H.M."/>
            <person name="Berlin A.M."/>
            <person name="Chapman S.B."/>
            <person name="Gainer-Dewar J."/>
            <person name="Goldberg J."/>
            <person name="Griggs A."/>
            <person name="Gujja S."/>
            <person name="Hansen M."/>
            <person name="Howarth C."/>
            <person name="Imamovic A."/>
            <person name="Ireland A."/>
            <person name="Larimer J."/>
            <person name="McCowan C."/>
            <person name="Murphy C."/>
            <person name="Pearson M."/>
            <person name="Poon T.W."/>
            <person name="Priest M."/>
            <person name="Roberts A."/>
            <person name="Saif S."/>
            <person name="Shea T."/>
            <person name="Sisk P."/>
            <person name="Sykes S."/>
            <person name="Wortman J."/>
            <person name="Nusbaum C."/>
            <person name="Birren B."/>
        </authorList>
    </citation>
    <scope>NUCLEOTIDE SEQUENCE [LARGE SCALE GENOMIC DNA]</scope>
    <source>
        <strain evidence="9 10">CBS 110553</strain>
    </source>
</reference>
<gene>
    <name evidence="9" type="ORF">A1O5_11673</name>
</gene>
<feature type="transmembrane region" description="Helical" evidence="7">
    <location>
        <begin position="94"/>
        <end position="112"/>
    </location>
</feature>
<keyword evidence="2" id="KW-0813">Transport</keyword>
<accession>W9W5L2</accession>
<dbReference type="InterPro" id="IPR010573">
    <property type="entry name" value="MFS_Str1/Tri12-like"/>
</dbReference>
<dbReference type="PROSITE" id="PS50850">
    <property type="entry name" value="MFS"/>
    <property type="match status" value="1"/>
</dbReference>
<evidence type="ECO:0000256" key="5">
    <source>
        <dbReference type="ARBA" id="ARBA00023136"/>
    </source>
</evidence>
<dbReference type="InterPro" id="IPR020846">
    <property type="entry name" value="MFS_dom"/>
</dbReference>
<keyword evidence="10" id="KW-1185">Reference proteome</keyword>
<name>W9W5L2_9EURO</name>
<dbReference type="PANTHER" id="PTHR23501">
    <property type="entry name" value="MAJOR FACILITATOR SUPERFAMILY"/>
    <property type="match status" value="1"/>
</dbReference>
<dbReference type="Proteomes" id="UP000019471">
    <property type="component" value="Unassembled WGS sequence"/>
</dbReference>
<protein>
    <recommendedName>
        <fullName evidence="8">Major facilitator superfamily (MFS) profile domain-containing protein</fullName>
    </recommendedName>
</protein>
<evidence type="ECO:0000313" key="10">
    <source>
        <dbReference type="Proteomes" id="UP000019471"/>
    </source>
</evidence>
<evidence type="ECO:0000259" key="8">
    <source>
        <dbReference type="PROSITE" id="PS50850"/>
    </source>
</evidence>
<dbReference type="OrthoDB" id="4139357at2759"/>
<organism evidence="9 10">
    <name type="scientific">Cladophialophora psammophila CBS 110553</name>
    <dbReference type="NCBI Taxonomy" id="1182543"/>
    <lineage>
        <taxon>Eukaryota</taxon>
        <taxon>Fungi</taxon>
        <taxon>Dikarya</taxon>
        <taxon>Ascomycota</taxon>
        <taxon>Pezizomycotina</taxon>
        <taxon>Eurotiomycetes</taxon>
        <taxon>Chaetothyriomycetidae</taxon>
        <taxon>Chaetothyriales</taxon>
        <taxon>Herpotrichiellaceae</taxon>
        <taxon>Cladophialophora</taxon>
    </lineage>
</organism>
<dbReference type="HOGENOM" id="CLU_000960_25_2_1"/>
<comment type="caution">
    <text evidence="9">The sequence shown here is derived from an EMBL/GenBank/DDBJ whole genome shotgun (WGS) entry which is preliminary data.</text>
</comment>
<feature type="region of interest" description="Disordered" evidence="6">
    <location>
        <begin position="1"/>
        <end position="20"/>
    </location>
</feature>
<dbReference type="Gene3D" id="1.20.1250.20">
    <property type="entry name" value="MFS general substrate transporter like domains"/>
    <property type="match status" value="2"/>
</dbReference>
<feature type="domain" description="Major facilitator superfamily (MFS) profile" evidence="8">
    <location>
        <begin position="59"/>
        <end position="567"/>
    </location>
</feature>
<evidence type="ECO:0000256" key="3">
    <source>
        <dbReference type="ARBA" id="ARBA00022692"/>
    </source>
</evidence>
<keyword evidence="5 7" id="KW-0472">Membrane</keyword>
<evidence type="ECO:0000256" key="4">
    <source>
        <dbReference type="ARBA" id="ARBA00022989"/>
    </source>
</evidence>
<feature type="transmembrane region" description="Helical" evidence="7">
    <location>
        <begin position="209"/>
        <end position="232"/>
    </location>
</feature>
<dbReference type="GO" id="GO:0005886">
    <property type="term" value="C:plasma membrane"/>
    <property type="evidence" value="ECO:0007669"/>
    <property type="project" value="TreeGrafter"/>
</dbReference>
<comment type="subcellular location">
    <subcellularLocation>
        <location evidence="1">Membrane</location>
        <topology evidence="1">Multi-pass membrane protein</topology>
    </subcellularLocation>
</comment>
<dbReference type="InterPro" id="IPR036259">
    <property type="entry name" value="MFS_trans_sf"/>
</dbReference>
<feature type="transmembrane region" description="Helical" evidence="7">
    <location>
        <begin position="361"/>
        <end position="384"/>
    </location>
</feature>
<dbReference type="PANTHER" id="PTHR23501:SF109">
    <property type="entry name" value="MAJOR FACILITATOR SUPERFAMILY (MFS) PROFILE DOMAIN-CONTAINING PROTEIN-RELATED"/>
    <property type="match status" value="1"/>
</dbReference>
<dbReference type="SUPFAM" id="SSF103473">
    <property type="entry name" value="MFS general substrate transporter"/>
    <property type="match status" value="2"/>
</dbReference>
<keyword evidence="3 7" id="KW-0812">Transmembrane</keyword>
<dbReference type="eggNOG" id="KOG0254">
    <property type="taxonomic scope" value="Eukaryota"/>
</dbReference>
<sequence length="595" mass="62863">MASQVEISPASAEGKGSPSYRHFEYGEDGTTVAIDQPQPIVQDLQPPKGYYYSPLFLGTFLAAGLGLAAGNGAFGLAAPSLGLINADIGPSASISWVSIVYILTFAIGSTLVGRVTDIFGRRWFFVGGSVIAIVGTVVCARAQNVPTLIGGMTLIGLATASQASYAFVVGELVPIKYRFLAGGGVWFIGLPTNVFAGKTSVSIANNPNLGWRFIFYVLLIMNAISFLCWFFCYHPPTFQMLHHGESSKKFVMGFDYIGFLLFTAGIILLILGLSWGGSIHPWKSAHVIATMVIGGLLIIAFFIYESFWPSDEPYLPLKLVQNVHYIGILIIMTVAAMVFYGVSILWPAMITVVWPSSVDLYGWKVCAASGVVGLGGIVGGVVASFIRRLKIFVLALMIIGTAFTGAVAVVHQDNQSLTVSLMVIGAFALGMIEGIAVTMSGIAIVDQNDIGAAVGFATSVRTLGGAIATTIYTTVLSNRLSSTIPALVPPAAIGAGLPPTSLLALLEVLQGLAPPSSVPGLTDTILAAATAAYRTANIQAYRSCFYTTIAFGGLGIVGACFVPNRSKKTDKLVAKELHHKRDEKVLEAGEKIARV</sequence>
<feature type="transmembrane region" description="Helical" evidence="7">
    <location>
        <begin position="391"/>
        <end position="411"/>
    </location>
</feature>
<evidence type="ECO:0000256" key="6">
    <source>
        <dbReference type="SAM" id="MobiDB-lite"/>
    </source>
</evidence>
<evidence type="ECO:0000256" key="1">
    <source>
        <dbReference type="ARBA" id="ARBA00004141"/>
    </source>
</evidence>
<evidence type="ECO:0000313" key="9">
    <source>
        <dbReference type="EMBL" id="EXJ63352.1"/>
    </source>
</evidence>
<feature type="transmembrane region" description="Helical" evidence="7">
    <location>
        <begin position="253"/>
        <end position="273"/>
    </location>
</feature>
<feature type="transmembrane region" description="Helical" evidence="7">
    <location>
        <begin position="149"/>
        <end position="170"/>
    </location>
</feature>
<feature type="transmembrane region" description="Helical" evidence="7">
    <location>
        <begin position="450"/>
        <end position="472"/>
    </location>
</feature>
<evidence type="ECO:0000256" key="2">
    <source>
        <dbReference type="ARBA" id="ARBA00022448"/>
    </source>
</evidence>
<keyword evidence="4 7" id="KW-1133">Transmembrane helix</keyword>
<proteinExistence type="predicted"/>